<evidence type="ECO:0000256" key="1">
    <source>
        <dbReference type="SAM" id="MobiDB-lite"/>
    </source>
</evidence>
<organism evidence="2 3">
    <name type="scientific">Caerostris extrusa</name>
    <name type="common">Bark spider</name>
    <name type="synonym">Caerostris bankana</name>
    <dbReference type="NCBI Taxonomy" id="172846"/>
    <lineage>
        <taxon>Eukaryota</taxon>
        <taxon>Metazoa</taxon>
        <taxon>Ecdysozoa</taxon>
        <taxon>Arthropoda</taxon>
        <taxon>Chelicerata</taxon>
        <taxon>Arachnida</taxon>
        <taxon>Araneae</taxon>
        <taxon>Araneomorphae</taxon>
        <taxon>Entelegynae</taxon>
        <taxon>Araneoidea</taxon>
        <taxon>Araneidae</taxon>
        <taxon>Caerostris</taxon>
    </lineage>
</organism>
<dbReference type="Proteomes" id="UP001054945">
    <property type="component" value="Unassembled WGS sequence"/>
</dbReference>
<accession>A0AAV4UE82</accession>
<feature type="compositionally biased region" description="Low complexity" evidence="1">
    <location>
        <begin position="26"/>
        <end position="41"/>
    </location>
</feature>
<feature type="region of interest" description="Disordered" evidence="1">
    <location>
        <begin position="1"/>
        <end position="52"/>
    </location>
</feature>
<proteinExistence type="predicted"/>
<evidence type="ECO:0000313" key="3">
    <source>
        <dbReference type="Proteomes" id="UP001054945"/>
    </source>
</evidence>
<comment type="caution">
    <text evidence="2">The sequence shown here is derived from an EMBL/GenBank/DDBJ whole genome shotgun (WGS) entry which is preliminary data.</text>
</comment>
<dbReference type="AlphaFoldDB" id="A0AAV4UE82"/>
<gene>
    <name evidence="2" type="ORF">CEXT_290301</name>
</gene>
<keyword evidence="3" id="KW-1185">Reference proteome</keyword>
<name>A0AAV4UE82_CAEEX</name>
<dbReference type="EMBL" id="BPLR01012733">
    <property type="protein sequence ID" value="GIY56127.1"/>
    <property type="molecule type" value="Genomic_DNA"/>
</dbReference>
<evidence type="ECO:0000313" key="2">
    <source>
        <dbReference type="EMBL" id="GIY56127.1"/>
    </source>
</evidence>
<reference evidence="2 3" key="1">
    <citation type="submission" date="2021-06" db="EMBL/GenBank/DDBJ databases">
        <title>Caerostris extrusa draft genome.</title>
        <authorList>
            <person name="Kono N."/>
            <person name="Arakawa K."/>
        </authorList>
    </citation>
    <scope>NUCLEOTIDE SEQUENCE [LARGE SCALE GENOMIC DNA]</scope>
</reference>
<sequence>MRNLHLKCPFAGDSRPPSHPQLSEDPAAGQQPPHPAAGRQPQEPDSAVDTLLRQQFHRTRGGRCLPGEDTPTPPLPPPISFFLFCLQVSKLLSALLRLIYFFFCTNCASRSSTSSLSAA</sequence>
<protein>
    <submittedName>
        <fullName evidence="2">Uncharacterized protein</fullName>
    </submittedName>
</protein>